<reference evidence="1 2" key="1">
    <citation type="journal article" date="2019" name="Sci. Rep.">
        <title>Nanopore sequencing improves the draft genome of the human pathogenic amoeba Naegleria fowleri.</title>
        <authorList>
            <person name="Liechti N."/>
            <person name="Schurch N."/>
            <person name="Bruggmann R."/>
            <person name="Wittwer M."/>
        </authorList>
    </citation>
    <scope>NUCLEOTIDE SEQUENCE [LARGE SCALE GENOMIC DNA]</scope>
    <source>
        <strain evidence="1 2">ATCC 30894</strain>
    </source>
</reference>
<dbReference type="GeneID" id="68112778"/>
<organism evidence="1 2">
    <name type="scientific">Naegleria fowleri</name>
    <name type="common">Brain eating amoeba</name>
    <dbReference type="NCBI Taxonomy" id="5763"/>
    <lineage>
        <taxon>Eukaryota</taxon>
        <taxon>Discoba</taxon>
        <taxon>Heterolobosea</taxon>
        <taxon>Tetramitia</taxon>
        <taxon>Eutetramitia</taxon>
        <taxon>Vahlkampfiidae</taxon>
        <taxon>Naegleria</taxon>
    </lineage>
</organism>
<evidence type="ECO:0000313" key="1">
    <source>
        <dbReference type="EMBL" id="KAF0975566.1"/>
    </source>
</evidence>
<sequence length="152" mass="17515">MPRQRQPKSHNCIIKECPRKGKQFFTGGNSVKTEEATAFQLFLTKTGLQSDHCGGELCNSHGSKFYAFKKEIGHKSSRDCDRNNVECDENNLVCDHDHTNHSKKSKVEKNCCGIYLQDYEQYLFNDKIYDCTNQVIGIPINNRIYSNLLNRM</sequence>
<dbReference type="RefSeq" id="XP_044560279.1">
    <property type="nucleotide sequence ID" value="XM_044709098.1"/>
</dbReference>
<keyword evidence="2" id="KW-1185">Reference proteome</keyword>
<comment type="caution">
    <text evidence="1">The sequence shown here is derived from an EMBL/GenBank/DDBJ whole genome shotgun (WGS) entry which is preliminary data.</text>
</comment>
<dbReference type="VEuPathDB" id="AmoebaDB:NfTy_067190"/>
<evidence type="ECO:0000313" key="2">
    <source>
        <dbReference type="Proteomes" id="UP000444721"/>
    </source>
</evidence>
<dbReference type="VEuPathDB" id="AmoebaDB:FDP41_005560"/>
<protein>
    <submittedName>
        <fullName evidence="1">Uncharacterized protein</fullName>
    </submittedName>
</protein>
<dbReference type="Proteomes" id="UP000444721">
    <property type="component" value="Unassembled WGS sequence"/>
</dbReference>
<gene>
    <name evidence="1" type="ORF">FDP41_005560</name>
</gene>
<dbReference type="AlphaFoldDB" id="A0A6A5BL05"/>
<dbReference type="VEuPathDB" id="AmoebaDB:NF0123400"/>
<name>A0A6A5BL05_NAEFO</name>
<accession>A0A6A5BL05</accession>
<dbReference type="EMBL" id="VFQX01000044">
    <property type="protein sequence ID" value="KAF0975566.1"/>
    <property type="molecule type" value="Genomic_DNA"/>
</dbReference>
<proteinExistence type="predicted"/>